<evidence type="ECO:0000256" key="2">
    <source>
        <dbReference type="ARBA" id="ARBA00022771"/>
    </source>
</evidence>
<dbReference type="PANTHER" id="PTHR28082">
    <property type="entry name" value="ZINC FINGER PROTEIN"/>
    <property type="match status" value="1"/>
</dbReference>
<dbReference type="AlphaFoldDB" id="A0A516KFZ5"/>
<protein>
    <recommendedName>
        <fullName evidence="4">CHY-type domain-containing protein</fullName>
    </recommendedName>
</protein>
<reference evidence="5 6" key="1">
    <citation type="submission" date="2019-07" db="EMBL/GenBank/DDBJ databases">
        <authorList>
            <person name="Li J."/>
        </authorList>
    </citation>
    <scope>NUCLEOTIDE SEQUENCE [LARGE SCALE GENOMIC DNA]</scope>
    <source>
        <strain evidence="5 6">TKL69</strain>
    </source>
</reference>
<accession>A0A516KFZ5</accession>
<sequence>MKNIHDTPVFGSLVDDKTRCSHYHGPSDIIAILFPCCQRFYPCYKCHEEHSDHPLLKWKKQAFDSKAILCGECGSTLTIHEYVSHSACPTCHASFNPGCKLHYPVYFEWPIETVEE</sequence>
<dbReference type="EMBL" id="CP041666">
    <property type="protein sequence ID" value="QDP40322.1"/>
    <property type="molecule type" value="Genomic_DNA"/>
</dbReference>
<dbReference type="InterPro" id="IPR037274">
    <property type="entry name" value="Znf_CHY_sf"/>
</dbReference>
<evidence type="ECO:0000313" key="6">
    <source>
        <dbReference type="Proteomes" id="UP000315215"/>
    </source>
</evidence>
<dbReference type="InterPro" id="IPR016694">
    <property type="entry name" value="UCP017292"/>
</dbReference>
<gene>
    <name evidence="5" type="ORF">FN924_09120</name>
</gene>
<dbReference type="SUPFAM" id="SSF161219">
    <property type="entry name" value="CHY zinc finger-like"/>
    <property type="match status" value="1"/>
</dbReference>
<proteinExistence type="predicted"/>
<evidence type="ECO:0000259" key="4">
    <source>
        <dbReference type="PROSITE" id="PS51266"/>
    </source>
</evidence>
<organism evidence="5 6">
    <name type="scientific">Radiobacillus deserti</name>
    <dbReference type="NCBI Taxonomy" id="2594883"/>
    <lineage>
        <taxon>Bacteria</taxon>
        <taxon>Bacillati</taxon>
        <taxon>Bacillota</taxon>
        <taxon>Bacilli</taxon>
        <taxon>Bacillales</taxon>
        <taxon>Bacillaceae</taxon>
        <taxon>Radiobacillus</taxon>
    </lineage>
</organism>
<evidence type="ECO:0000313" key="5">
    <source>
        <dbReference type="EMBL" id="QDP40322.1"/>
    </source>
</evidence>
<keyword evidence="3" id="KW-0862">Zinc</keyword>
<dbReference type="OrthoDB" id="882119at2"/>
<name>A0A516KFZ5_9BACI</name>
<dbReference type="PIRSF" id="PIRSF017292">
    <property type="entry name" value="UCP017292_Znf_CHY"/>
    <property type="match status" value="1"/>
</dbReference>
<dbReference type="InterPro" id="IPR008913">
    <property type="entry name" value="Znf_CHY"/>
</dbReference>
<dbReference type="Pfam" id="PF05495">
    <property type="entry name" value="zf-CHY"/>
    <property type="match status" value="1"/>
</dbReference>
<dbReference type="GO" id="GO:0008270">
    <property type="term" value="F:zinc ion binding"/>
    <property type="evidence" value="ECO:0007669"/>
    <property type="project" value="UniProtKB-KW"/>
</dbReference>
<dbReference type="RefSeq" id="WP_143893782.1">
    <property type="nucleotide sequence ID" value="NZ_CP041666.1"/>
</dbReference>
<dbReference type="KEGG" id="aqt:FN924_09120"/>
<keyword evidence="2" id="KW-0863">Zinc-finger</keyword>
<evidence type="ECO:0000256" key="1">
    <source>
        <dbReference type="ARBA" id="ARBA00022723"/>
    </source>
</evidence>
<dbReference type="GO" id="GO:0045041">
    <property type="term" value="P:protein import into mitochondrial intermembrane space"/>
    <property type="evidence" value="ECO:0007669"/>
    <property type="project" value="TreeGrafter"/>
</dbReference>
<dbReference type="PROSITE" id="PS51266">
    <property type="entry name" value="ZF_CHY"/>
    <property type="match status" value="1"/>
</dbReference>
<feature type="domain" description="CHY-type" evidence="4">
    <location>
        <begin position="13"/>
        <end position="93"/>
    </location>
</feature>
<dbReference type="PANTHER" id="PTHR28082:SF1">
    <property type="entry name" value="HELPER OF TIM PROTEIN 13"/>
    <property type="match status" value="1"/>
</dbReference>
<keyword evidence="6" id="KW-1185">Reference proteome</keyword>
<dbReference type="Proteomes" id="UP000315215">
    <property type="component" value="Chromosome"/>
</dbReference>
<evidence type="ECO:0000256" key="3">
    <source>
        <dbReference type="ARBA" id="ARBA00022833"/>
    </source>
</evidence>
<keyword evidence="1" id="KW-0479">Metal-binding</keyword>
<dbReference type="InterPro" id="IPR052604">
    <property type="entry name" value="Mito_Tim_assembly_helper"/>
</dbReference>